<dbReference type="InterPro" id="IPR011050">
    <property type="entry name" value="Pectin_lyase_fold/virulence"/>
</dbReference>
<keyword evidence="5" id="KW-0732">Signal</keyword>
<proteinExistence type="predicted"/>
<dbReference type="Proteomes" id="UP000244905">
    <property type="component" value="Unassembled WGS sequence"/>
</dbReference>
<evidence type="ECO:0000256" key="4">
    <source>
        <dbReference type="ARBA" id="ARBA00023180"/>
    </source>
</evidence>
<reference evidence="8" key="1">
    <citation type="submission" date="2018-02" db="EMBL/GenBank/DDBJ databases">
        <authorList>
            <person name="Clavel T."/>
            <person name="Strowig T."/>
        </authorList>
    </citation>
    <scope>NUCLEOTIDE SEQUENCE [LARGE SCALE GENOMIC DNA]</scope>
    <source>
        <strain evidence="8">DSM 103720</strain>
    </source>
</reference>
<protein>
    <recommendedName>
        <fullName evidence="6">Pectinesterase catalytic domain-containing protein</fullName>
    </recommendedName>
</protein>
<dbReference type="InterPro" id="IPR052063">
    <property type="entry name" value="Polysaccharide_Lyase_1"/>
</dbReference>
<evidence type="ECO:0000256" key="3">
    <source>
        <dbReference type="ARBA" id="ARBA00023085"/>
    </source>
</evidence>
<dbReference type="InterPro" id="IPR012334">
    <property type="entry name" value="Pectin_lyas_fold"/>
</dbReference>
<accession>A0A2V1IQ26</accession>
<evidence type="ECO:0000259" key="6">
    <source>
        <dbReference type="Pfam" id="PF01095"/>
    </source>
</evidence>
<evidence type="ECO:0000313" key="7">
    <source>
        <dbReference type="EMBL" id="PWB02591.1"/>
    </source>
</evidence>
<evidence type="ECO:0000256" key="5">
    <source>
        <dbReference type="SAM" id="SignalP"/>
    </source>
</evidence>
<keyword evidence="2" id="KW-0378">Hydrolase</keyword>
<feature type="signal peptide" evidence="5">
    <location>
        <begin position="1"/>
        <end position="34"/>
    </location>
</feature>
<dbReference type="SUPFAM" id="SSF51126">
    <property type="entry name" value="Pectin lyase-like"/>
    <property type="match status" value="2"/>
</dbReference>
<dbReference type="Pfam" id="PF01095">
    <property type="entry name" value="Pectinesterase"/>
    <property type="match status" value="1"/>
</dbReference>
<gene>
    <name evidence="7" type="ORF">C5O23_06050</name>
</gene>
<keyword evidence="3" id="KW-0063">Aspartyl esterase</keyword>
<feature type="domain" description="Pectinesterase catalytic" evidence="6">
    <location>
        <begin position="368"/>
        <end position="666"/>
    </location>
</feature>
<dbReference type="PANTHER" id="PTHR42970:SF1">
    <property type="entry name" value="PECTATE LYASE C-RELATED"/>
    <property type="match status" value="1"/>
</dbReference>
<evidence type="ECO:0000256" key="2">
    <source>
        <dbReference type="ARBA" id="ARBA00022801"/>
    </source>
</evidence>
<dbReference type="InterPro" id="IPR000070">
    <property type="entry name" value="Pectinesterase_cat"/>
</dbReference>
<keyword evidence="4" id="KW-0325">Glycoprotein</keyword>
<organism evidence="7 8">
    <name type="scientific">Duncaniella muris</name>
    <dbReference type="NCBI Taxonomy" id="2094150"/>
    <lineage>
        <taxon>Bacteria</taxon>
        <taxon>Pseudomonadati</taxon>
        <taxon>Bacteroidota</taxon>
        <taxon>Bacteroidia</taxon>
        <taxon>Bacteroidales</taxon>
        <taxon>Muribaculaceae</taxon>
        <taxon>Duncaniella</taxon>
    </lineage>
</organism>
<sequence length="1317" mass="143647">MPSKSLHMKQIYRYLMAGALLASGLQCLPLPASAAVSDPDGAVEKWSNASTSPKIIDINFSDTSWPDTWPKDPSNPDKWTGRACPEWADDTYVNAIINVPVIGTEGVTYPVLFHNCTFATKASNGGSAAATAAFSRQFYHNESAPGRPDYGYNDWKSPGHTVMLEDNVVYENGRPAKGEAGFVQMCRGASLDKTSSLHGWMEIDHIPYVERIQWSWSSTSWGRGIKCDIKIGDGEWKPLVWAGSEKQKQGWTVFSDQGYFMENVIDRHDVSLRWRVWDGDGKANADDQVQKAPFDWQAIDPLATKQAPRVHKLQIFGDRISAEQADYAKANPVGDVGELSDLSKFGFTQEGNQKPAPDENAPVTLLYVNPDGSGDYSTIQAAINAVPDGTRGIIYIAPGIYDENIYAGTKENHNKFISLIGADAATTILTSSVNRGGSSGNSYTDCAALNVFTERFYAENLTIRNTSGNVGQAEALYTAADAHLFKNCILEGFQDTYKANTGARGYFTGCKISGSTDFIYDGGLEWFEGCDIICLYNPNGGYITAPAEAGLTLNRTFYPELSAQAFRAGLFFNSCNIMAGEGTGASTYYLGRPWKVNSGSMFLNCRLGNHIKAEGWKDWNGSENSASLYEYKNLNADGSPADISRRAAFSSQASDAEVAAYISPEFLFKKASEIPFDFKTILSGTAEPCNFTISPSSFSWESGEDAAGYIIYRNGKMDCLSVETSYTLPAGAEASEFSVASISRHGVTTKAVSASEAARLMAFPTAEGFGKYATGGRGGKVVKVTSTADDGTAGTLRWAFDQHKGEPLTIIFEVSGDIALASPLNVKRANWTLAGQTAPGEGIVITRNKLNVGGSQNFIVRNMRFRIGQKDMSGQIIANNALGAENCSNFIFDHCSFGWSTEENMNTADSHFLTVQYSMLHEGLYNAGHVKDERGYACQWGGSPATYHHNLLAHNNSRSPRFNGARGEDHVVFMEYVNNVNYNYGKRGGCYGGENTAPVSNYTGLNSVHECNFINNYYKPGPWSDKTRIEFVNSSYARSGATSWGPAKWYINGNIAEGFPSANADNWTAIAVEGSYTLADIRADRRIVTATPWYQHSALGPTGRYIPENYMLYDIQSAEEAFKTVVEKAGTINRDKVERRVADDVKNGKVTFSGDFAGAGMGMIDTEADAEGFFPYRSDYTIPADTDGDGMPDEWEKANNLDPTTPDNNLVNAEGYTALEVWLNSLMGELSDNDFRESSIGNISVDNRIDYDSASRSLRVGETSIGALLEVYGIDGRRIAMQTISSAETSLAHLPEGILLLRVSSRSITPVTLKIKL</sequence>
<dbReference type="EMBL" id="PUEC01000011">
    <property type="protein sequence ID" value="PWB02591.1"/>
    <property type="molecule type" value="Genomic_DNA"/>
</dbReference>
<evidence type="ECO:0000256" key="1">
    <source>
        <dbReference type="ARBA" id="ARBA00022723"/>
    </source>
</evidence>
<evidence type="ECO:0000313" key="8">
    <source>
        <dbReference type="Proteomes" id="UP000244905"/>
    </source>
</evidence>
<name>A0A2V1IQ26_9BACT</name>
<keyword evidence="1" id="KW-0479">Metal-binding</keyword>
<keyword evidence="8" id="KW-1185">Reference proteome</keyword>
<dbReference type="Gene3D" id="2.160.20.10">
    <property type="entry name" value="Single-stranded right-handed beta-helix, Pectin lyase-like"/>
    <property type="match status" value="2"/>
</dbReference>
<feature type="chain" id="PRO_5015954933" description="Pectinesterase catalytic domain-containing protein" evidence="5">
    <location>
        <begin position="35"/>
        <end position="1317"/>
    </location>
</feature>
<comment type="caution">
    <text evidence="7">The sequence shown here is derived from an EMBL/GenBank/DDBJ whole genome shotgun (WGS) entry which is preliminary data.</text>
</comment>
<dbReference type="GO" id="GO:0046872">
    <property type="term" value="F:metal ion binding"/>
    <property type="evidence" value="ECO:0007669"/>
    <property type="project" value="UniProtKB-KW"/>
</dbReference>
<dbReference type="PANTHER" id="PTHR42970">
    <property type="entry name" value="PECTATE LYASE C-RELATED"/>
    <property type="match status" value="1"/>
</dbReference>
<dbReference type="GO" id="GO:0030599">
    <property type="term" value="F:pectinesterase activity"/>
    <property type="evidence" value="ECO:0007669"/>
    <property type="project" value="InterPro"/>
</dbReference>
<dbReference type="GO" id="GO:0042545">
    <property type="term" value="P:cell wall modification"/>
    <property type="evidence" value="ECO:0007669"/>
    <property type="project" value="InterPro"/>
</dbReference>